<evidence type="ECO:0000313" key="5">
    <source>
        <dbReference type="Proteomes" id="UP000094801"/>
    </source>
</evidence>
<gene>
    <name evidence="4" type="ORF">CANARDRAFT_26943</name>
</gene>
<name>A0A1E4T738_9ASCO</name>
<protein>
    <recommendedName>
        <fullName evidence="3">PH domain-containing protein</fullName>
    </recommendedName>
</protein>
<dbReference type="PANTHER" id="PTHR31941">
    <property type="entry name" value="CYTOSKELETAL SIGNALING PROTEIN SLM1"/>
    <property type="match status" value="1"/>
</dbReference>
<evidence type="ECO:0000313" key="4">
    <source>
        <dbReference type="EMBL" id="ODV87555.1"/>
    </source>
</evidence>
<dbReference type="Pfam" id="PF20400">
    <property type="entry name" value="BAR_4"/>
    <property type="match status" value="1"/>
</dbReference>
<dbReference type="SMART" id="SM00233">
    <property type="entry name" value="PH"/>
    <property type="match status" value="1"/>
</dbReference>
<dbReference type="InterPro" id="IPR027267">
    <property type="entry name" value="AH/BAR_dom_sf"/>
</dbReference>
<evidence type="ECO:0000256" key="1">
    <source>
        <dbReference type="ARBA" id="ARBA00022553"/>
    </source>
</evidence>
<dbReference type="STRING" id="983967.A0A1E4T738"/>
<sequence length="517" mass="57769">MSSLSRSGTWKLSSPKLGATSAMGDVGSIEGPSSTAHTDLLDAALPDSTNLMVERYSKYLSLVKNLESFTDNYLVVLSASTKNHEKLKSKNATEQIPNFESHPGSDVPVSGSTAAVKRAETQDDVVMDVNNFMEALRMKIDFLHTNSQEAESAIKTQVLPEFKKLQEQILTRQKDFIQMSTKEQKELKKLTSASSKEMAKLDDSIQAFEITAERGKVDYHRDPYLINRALLYHAEGQVQKENAHIDFLESNELTLKILESQIMEILKKIFNTLSNILSNYYGSQVNVFQELNTKLSSIPNDLEWEKFKQKNADHLVLSSSTDPGIENAMDQLSLNGVSTGLSKPVFEPAKNSLKRDIDAITYKNKDHQATSPILEGILMKKGGHLSKKYTSAYYVITRSRYLLEFPSRAVDSYQPSLILYLPECFLKDENKDGKFKFIVQGKDISSMLIKTKKNYTFKASSSDEYLTWFNVISEVSGLMHTNAEIRTASLIKSDDEITDDESSTTTAPAPAPATATL</sequence>
<dbReference type="InterPro" id="IPR001849">
    <property type="entry name" value="PH_domain"/>
</dbReference>
<organism evidence="4 5">
    <name type="scientific">[Candida] arabinofermentans NRRL YB-2248</name>
    <dbReference type="NCBI Taxonomy" id="983967"/>
    <lineage>
        <taxon>Eukaryota</taxon>
        <taxon>Fungi</taxon>
        <taxon>Dikarya</taxon>
        <taxon>Ascomycota</taxon>
        <taxon>Saccharomycotina</taxon>
        <taxon>Pichiomycetes</taxon>
        <taxon>Pichiales</taxon>
        <taxon>Pichiaceae</taxon>
        <taxon>Ogataea</taxon>
        <taxon>Ogataea/Candida clade</taxon>
    </lineage>
</organism>
<feature type="compositionally biased region" description="Low complexity" evidence="2">
    <location>
        <begin position="503"/>
        <end position="517"/>
    </location>
</feature>
<proteinExistence type="predicted"/>
<feature type="region of interest" description="Disordered" evidence="2">
    <location>
        <begin position="496"/>
        <end position="517"/>
    </location>
</feature>
<dbReference type="EMBL" id="KV453848">
    <property type="protein sequence ID" value="ODV87555.1"/>
    <property type="molecule type" value="Genomic_DNA"/>
</dbReference>
<accession>A0A1E4T738</accession>
<keyword evidence="1" id="KW-0597">Phosphoprotein</keyword>
<feature type="domain" description="PH" evidence="3">
    <location>
        <begin position="371"/>
        <end position="477"/>
    </location>
</feature>
<dbReference type="Proteomes" id="UP000094801">
    <property type="component" value="Unassembled WGS sequence"/>
</dbReference>
<dbReference type="InterPro" id="IPR046869">
    <property type="entry name" value="SLM1/RGC1-like_PH"/>
</dbReference>
<evidence type="ECO:0000259" key="3">
    <source>
        <dbReference type="PROSITE" id="PS50003"/>
    </source>
</evidence>
<dbReference type="SUPFAM" id="SSF50729">
    <property type="entry name" value="PH domain-like"/>
    <property type="match status" value="1"/>
</dbReference>
<dbReference type="InterPro" id="IPR011993">
    <property type="entry name" value="PH-like_dom_sf"/>
</dbReference>
<dbReference type="Pfam" id="PF20399">
    <property type="entry name" value="PH_20"/>
    <property type="match status" value="1"/>
</dbReference>
<evidence type="ECO:0000256" key="2">
    <source>
        <dbReference type="SAM" id="MobiDB-lite"/>
    </source>
</evidence>
<dbReference type="Gene3D" id="2.30.29.30">
    <property type="entry name" value="Pleckstrin-homology domain (PH domain)/Phosphotyrosine-binding domain (PTB)"/>
    <property type="match status" value="1"/>
</dbReference>
<dbReference type="OrthoDB" id="5598057at2759"/>
<dbReference type="AlphaFoldDB" id="A0A1E4T738"/>
<dbReference type="PROSITE" id="PS50003">
    <property type="entry name" value="PH_DOMAIN"/>
    <property type="match status" value="1"/>
</dbReference>
<dbReference type="SUPFAM" id="SSF103657">
    <property type="entry name" value="BAR/IMD domain-like"/>
    <property type="match status" value="1"/>
</dbReference>
<reference evidence="5" key="1">
    <citation type="submission" date="2016-04" db="EMBL/GenBank/DDBJ databases">
        <title>Comparative genomics of biotechnologically important yeasts.</title>
        <authorList>
            <consortium name="DOE Joint Genome Institute"/>
            <person name="Riley R."/>
            <person name="Haridas S."/>
            <person name="Wolfe K.H."/>
            <person name="Lopes M.R."/>
            <person name="Hittinger C.T."/>
            <person name="Goker M."/>
            <person name="Salamov A."/>
            <person name="Wisecaver J."/>
            <person name="Long T.M."/>
            <person name="Aerts A.L."/>
            <person name="Barry K."/>
            <person name="Choi C."/>
            <person name="Clum A."/>
            <person name="Coughlan A.Y."/>
            <person name="Deshpande S."/>
            <person name="Douglass A.P."/>
            <person name="Hanson S.J."/>
            <person name="Klenk H.-P."/>
            <person name="Labutti K."/>
            <person name="Lapidus A."/>
            <person name="Lindquist E."/>
            <person name="Lipzen A."/>
            <person name="Meier-Kolthoff J.P."/>
            <person name="Ohm R.A."/>
            <person name="Otillar R.P."/>
            <person name="Pangilinan J."/>
            <person name="Peng Y."/>
            <person name="Rokas A."/>
            <person name="Rosa C.A."/>
            <person name="Scheuner C."/>
            <person name="Sibirny A.A."/>
            <person name="Slot J.C."/>
            <person name="Stielow J.B."/>
            <person name="Sun H."/>
            <person name="Kurtzman C.P."/>
            <person name="Blackwell M."/>
            <person name="Grigoriev I.V."/>
            <person name="Jeffries T.W."/>
        </authorList>
    </citation>
    <scope>NUCLEOTIDE SEQUENCE [LARGE SCALE GENOMIC DNA]</scope>
    <source>
        <strain evidence="5">NRRL YB-2248</strain>
    </source>
</reference>
<dbReference type="PANTHER" id="PTHR31941:SF1">
    <property type="entry name" value="CYTOSKELETAL SIGNALING PROTEIN SLM1"/>
    <property type="match status" value="1"/>
</dbReference>
<keyword evidence="5" id="KW-1185">Reference proteome</keyword>
<dbReference type="InterPro" id="IPR046868">
    <property type="entry name" value="BAR_4"/>
</dbReference>